<dbReference type="RefSeq" id="WP_039430303.1">
    <property type="nucleotide sequence ID" value="NZ_CP051101.1"/>
</dbReference>
<dbReference type="Pfam" id="PF11743">
    <property type="entry name" value="DUF3301"/>
    <property type="match status" value="1"/>
</dbReference>
<proteinExistence type="predicted"/>
<comment type="caution">
    <text evidence="2">The sequence shown here is derived from an EMBL/GenBank/DDBJ whole genome shotgun (WGS) entry which is preliminary data.</text>
</comment>
<protein>
    <submittedName>
        <fullName evidence="1">DUF3301 domain-containing protein</fullName>
    </submittedName>
</protein>
<dbReference type="AlphaFoldDB" id="A0A099LMW0"/>
<organism evidence="2 3">
    <name type="scientific">Vibrio navarrensis</name>
    <dbReference type="NCBI Taxonomy" id="29495"/>
    <lineage>
        <taxon>Bacteria</taxon>
        <taxon>Pseudomonadati</taxon>
        <taxon>Pseudomonadota</taxon>
        <taxon>Gammaproteobacteria</taxon>
        <taxon>Vibrionales</taxon>
        <taxon>Vibrionaceae</taxon>
        <taxon>Vibrio</taxon>
    </lineage>
</organism>
<dbReference type="Proteomes" id="UP001253463">
    <property type="component" value="Unassembled WGS sequence"/>
</dbReference>
<dbReference type="Proteomes" id="UP000029994">
    <property type="component" value="Unassembled WGS sequence"/>
</dbReference>
<reference evidence="1" key="2">
    <citation type="submission" date="2023-10" db="EMBL/GenBank/DDBJ databases">
        <authorList>
            <consortium name="PulseNet: The National Subtyping Network for Foodborne Disease Surveillance"/>
        </authorList>
    </citation>
    <scope>NUCLEOTIDE SEQUENCE</scope>
    <source>
        <strain evidence="1">PNUSAV004886</strain>
    </source>
</reference>
<evidence type="ECO:0000313" key="1">
    <source>
        <dbReference type="EMBL" id="ELN6931823.1"/>
    </source>
</evidence>
<sequence>MMGDLFAILGLAFFCFLFWQQRQQSELAKSAIVRKCEQLDLQLISVAFGAHKLKTPDGVWRWHTVYHFEFSALGDDCYQGHLIMSGFRPLNFFLPPHRM</sequence>
<reference evidence="2 3" key="1">
    <citation type="submission" date="2014-04" db="EMBL/GenBank/DDBJ databases">
        <title>Genome sequencing of Vibrio navarrensis strains.</title>
        <authorList>
            <person name="Gladney L.M."/>
            <person name="Katz L.S."/>
            <person name="Marino-Ramirez L."/>
            <person name="Jordan I.K."/>
        </authorList>
    </citation>
    <scope>NUCLEOTIDE SEQUENCE [LARGE SCALE GENOMIC DNA]</scope>
    <source>
        <strain evidence="2 3">ATCC 51183</strain>
    </source>
</reference>
<dbReference type="GeneID" id="43684862"/>
<gene>
    <name evidence="2" type="ORF">EA26_17445</name>
    <name evidence="1" type="ORF">RZY48_001202</name>
</gene>
<accession>A0A099LMW0</accession>
<evidence type="ECO:0000313" key="2">
    <source>
        <dbReference type="EMBL" id="KGK09009.1"/>
    </source>
</evidence>
<name>A0A099LMW0_9VIBR</name>
<evidence type="ECO:0000313" key="3">
    <source>
        <dbReference type="Proteomes" id="UP000029994"/>
    </source>
</evidence>
<dbReference type="InterPro" id="IPR021732">
    <property type="entry name" value="DUF3301"/>
</dbReference>
<keyword evidence="3" id="KW-1185">Reference proteome</keyword>
<dbReference type="eggNOG" id="ENOG5032ZC9">
    <property type="taxonomic scope" value="Bacteria"/>
</dbReference>
<dbReference type="EMBL" id="ABNSCA010000002">
    <property type="protein sequence ID" value="ELN6931823.1"/>
    <property type="molecule type" value="Genomic_DNA"/>
</dbReference>
<dbReference type="EMBL" id="JMCG01000002">
    <property type="protein sequence ID" value="KGK09009.1"/>
    <property type="molecule type" value="Genomic_DNA"/>
</dbReference>
<dbReference type="STRING" id="29495.EA26_17445"/>